<dbReference type="PANTHER" id="PTHR42995">
    <property type="entry name" value="ACETYL-COENZYME A CARBOXYLASE CARBOXYL TRANSFERASE SUBUNIT BETA, CHLOROPLASTIC"/>
    <property type="match status" value="1"/>
</dbReference>
<evidence type="ECO:0000256" key="6">
    <source>
        <dbReference type="ARBA" id="ARBA00022840"/>
    </source>
</evidence>
<comment type="subunit">
    <text evidence="7">Acetyl-CoA carboxylase is a heterohexamer composed of biotin carboxyl carrier protein, biotin carboxylase and two subunits each of ACCase subunit alpha and ACCase plastid-coded subunit beta (accD).</text>
</comment>
<dbReference type="UniPathway" id="UPA00655">
    <property type="reaction ID" value="UER00711"/>
</dbReference>
<keyword evidence="7" id="KW-0443">Lipid metabolism</keyword>
<comment type="catalytic activity">
    <reaction evidence="7">
        <text>N(6)-carboxybiotinyl-L-lysyl-[protein] + acetyl-CoA = N(6)-biotinyl-L-lysyl-[protein] + malonyl-CoA</text>
        <dbReference type="Rhea" id="RHEA:54728"/>
        <dbReference type="Rhea" id="RHEA-COMP:10505"/>
        <dbReference type="Rhea" id="RHEA-COMP:10506"/>
        <dbReference type="ChEBI" id="CHEBI:57288"/>
        <dbReference type="ChEBI" id="CHEBI:57384"/>
        <dbReference type="ChEBI" id="CHEBI:83144"/>
        <dbReference type="ChEBI" id="CHEBI:83145"/>
        <dbReference type="EC" id="2.1.3.15"/>
    </reaction>
</comment>
<keyword evidence="2 7" id="KW-0808">Transferase</keyword>
<evidence type="ECO:0000256" key="8">
    <source>
        <dbReference type="SAM" id="MobiDB-lite"/>
    </source>
</evidence>
<comment type="function">
    <text evidence="7">Component of the acetyl coenzyme A carboxylase (ACC) complex. Biotin carboxylase (BC) catalyzes the carboxylation of biotin on its carrier protein (BCCP) and then the CO(2) group is transferred by the transcarboxylase to acetyl-CoA to form malonyl-CoA.</text>
</comment>
<evidence type="ECO:0000256" key="3">
    <source>
        <dbReference type="ARBA" id="ARBA00022741"/>
    </source>
</evidence>
<comment type="pathway">
    <text evidence="7">Lipid metabolism; malonyl-CoA biosynthesis; malonyl-CoA from acetyl-CoA: step 1/1.</text>
</comment>
<feature type="compositionally biased region" description="Acidic residues" evidence="8">
    <location>
        <begin position="260"/>
        <end position="271"/>
    </location>
</feature>
<reference evidence="10" key="1">
    <citation type="submission" date="2013-06" db="EMBL/GenBank/DDBJ databases">
        <authorList>
            <person name="Weng M.-L."/>
            <person name="Blazier J.C."/>
            <person name="Govindu M."/>
            <person name="Jansen R.K."/>
        </authorList>
    </citation>
    <scope>NUCLEOTIDE SEQUENCE</scope>
</reference>
<keyword evidence="7" id="KW-0479">Metal-binding</keyword>
<comment type="similarity">
    <text evidence="7">Belongs to the AccD/PCCB family.</text>
</comment>
<dbReference type="GO" id="GO:0006633">
    <property type="term" value="P:fatty acid biosynthetic process"/>
    <property type="evidence" value="ECO:0007669"/>
    <property type="project" value="UniProtKB-KW"/>
</dbReference>
<dbReference type="GeneID" id="18129445"/>
<sequence length="507" mass="57571">MDVQPVQQDSKHLPLAEAKGDGNRSGGGKPPRPPSTAADHDHFGCCRRKHVLFFIFNRKTKTFLLICSDDCPAYNPKQEDKRKRYNNIGLETPQSDNPYPGEWVFCEWCETLQYLWWTILRKSMCEHCEFHMRMNSRERIKLLIDPDTWAAMNEDMVSMPELFESDDEPFWNEDMVSMPELLESDEEPFSNEDMVSMPELFESDDEPFSNEDMVSMPELLESDEEPFSNEDMVSMPELLESDEEPFSNEDMVSMPELLESDEEPFSEVEFDNEPKGQDRPREEEGKEEIGEDLSEEEIAEEEDLSYKDKIDLYQEETGLNDAIQTGTGKINGISVALGAMDFDFIGGSMGAVVGEKITLLIEYATTNGLPLILVCASGGARMQEGIISLMQMGKIASSLLSYKEEKEKNKKKKLYYIPIFTSPTTGGVIASFGMLGDISIAEPNATIAFTGKIITEEILKIEIPEGIQETEYLFEQGAFDMIVPRTIVKQVMSELFKFHFIFALLDP</sequence>
<feature type="zinc finger region" description="C4-type" evidence="7">
    <location>
        <begin position="106"/>
        <end position="128"/>
    </location>
</feature>
<dbReference type="EMBL" id="KF240615">
    <property type="protein sequence ID" value="AGV02833.1"/>
    <property type="molecule type" value="Genomic_DNA"/>
</dbReference>
<keyword evidence="5 7" id="KW-0862">Zinc</keyword>
<feature type="compositionally biased region" description="Basic and acidic residues" evidence="8">
    <location>
        <begin position="272"/>
        <end position="288"/>
    </location>
</feature>
<evidence type="ECO:0000256" key="4">
    <source>
        <dbReference type="ARBA" id="ARBA00022771"/>
    </source>
</evidence>
<dbReference type="GO" id="GO:0009570">
    <property type="term" value="C:chloroplast stroma"/>
    <property type="evidence" value="ECO:0007669"/>
    <property type="project" value="UniProtKB-SubCell"/>
</dbReference>
<dbReference type="InterPro" id="IPR034733">
    <property type="entry name" value="AcCoA_carboxyl_beta"/>
</dbReference>
<feature type="compositionally biased region" description="Acidic residues" evidence="8">
    <location>
        <begin position="289"/>
        <end position="303"/>
    </location>
</feature>
<evidence type="ECO:0000313" key="10">
    <source>
        <dbReference type="EMBL" id="AGV02833.1"/>
    </source>
</evidence>
<keyword evidence="7" id="KW-0444">Lipid biosynthesis</keyword>
<keyword evidence="7" id="KW-0275">Fatty acid biosynthesis</keyword>
<evidence type="ECO:0000256" key="5">
    <source>
        <dbReference type="ARBA" id="ARBA00022833"/>
    </source>
</evidence>
<dbReference type="InterPro" id="IPR029045">
    <property type="entry name" value="ClpP/crotonase-like_dom_sf"/>
</dbReference>
<feature type="compositionally biased region" description="Basic and acidic residues" evidence="8">
    <location>
        <begin position="9"/>
        <end position="22"/>
    </location>
</feature>
<keyword evidence="4 7" id="KW-0863">Zinc-finger</keyword>
<comment type="cofactor">
    <cofactor evidence="7">
        <name>Zn(2+)</name>
        <dbReference type="ChEBI" id="CHEBI:29105"/>
    </cofactor>
    <text evidence="7">Binds 1 zinc ion per subunit.</text>
</comment>
<dbReference type="SUPFAM" id="SSF52096">
    <property type="entry name" value="ClpP/crotonase"/>
    <property type="match status" value="2"/>
</dbReference>
<keyword evidence="10" id="KW-0934">Plastid</keyword>
<feature type="region of interest" description="Disordered" evidence="8">
    <location>
        <begin position="1"/>
        <end position="39"/>
    </location>
</feature>
<dbReference type="HAMAP" id="MF_01395">
    <property type="entry name" value="AcetylCoA_CT_beta"/>
    <property type="match status" value="1"/>
</dbReference>
<evidence type="ECO:0000256" key="1">
    <source>
        <dbReference type="ARBA" id="ARBA00011842"/>
    </source>
</evidence>
<dbReference type="Pfam" id="PF01039">
    <property type="entry name" value="Carboxyl_trans"/>
    <property type="match status" value="1"/>
</dbReference>
<dbReference type="GO" id="GO:0016743">
    <property type="term" value="F:carboxyl- or carbamoyltransferase activity"/>
    <property type="evidence" value="ECO:0007669"/>
    <property type="project" value="UniProtKB-UniRule"/>
</dbReference>
<dbReference type="PANTHER" id="PTHR42995:SF5">
    <property type="entry name" value="ACETYL-COENZYME A CARBOXYLASE CARBOXYL TRANSFERASE SUBUNIT BETA, CHLOROPLASTIC"/>
    <property type="match status" value="1"/>
</dbReference>
<keyword evidence="3 7" id="KW-0547">Nucleotide-binding</keyword>
<gene>
    <name evidence="7 10" type="primary">accD</name>
</gene>
<proteinExistence type="inferred from homology"/>
<dbReference type="PROSITE" id="PS50980">
    <property type="entry name" value="COA_CT_NTER"/>
    <property type="match status" value="1"/>
</dbReference>
<evidence type="ECO:0000256" key="7">
    <source>
        <dbReference type="HAMAP-Rule" id="MF_01395"/>
    </source>
</evidence>
<feature type="binding site" evidence="7">
    <location>
        <position position="125"/>
    </location>
    <ligand>
        <name>Zn(2+)</name>
        <dbReference type="ChEBI" id="CHEBI:29105"/>
    </ligand>
</feature>
<protein>
    <recommendedName>
        <fullName evidence="7">Acetyl-coenzyme A carboxylase carboxyl transferase subunit beta, chloroplastic</fullName>
        <shortName evidence="7">ACCase subunit beta</shortName>
        <shortName evidence="7">Acetyl-CoA carboxylase carboxyltransferase subunit beta</shortName>
        <ecNumber evidence="7">2.1.3.15</ecNumber>
    </recommendedName>
</protein>
<evidence type="ECO:0000256" key="2">
    <source>
        <dbReference type="ARBA" id="ARBA00022679"/>
    </source>
</evidence>
<feature type="binding site" evidence="7">
    <location>
        <position position="128"/>
    </location>
    <ligand>
        <name>Zn(2+)</name>
        <dbReference type="ChEBI" id="CHEBI:29105"/>
    </ligand>
</feature>
<dbReference type="GO" id="GO:2001295">
    <property type="term" value="P:malonyl-CoA biosynthetic process"/>
    <property type="evidence" value="ECO:0007669"/>
    <property type="project" value="UniProtKB-UniRule"/>
</dbReference>
<dbReference type="GO" id="GO:0009317">
    <property type="term" value="C:acetyl-CoA carboxylase complex"/>
    <property type="evidence" value="ECO:0007669"/>
    <property type="project" value="InterPro"/>
</dbReference>
<organism evidence="10">
    <name type="scientific">Viviania marifolia</name>
    <dbReference type="NCBI Taxonomy" id="28971"/>
    <lineage>
        <taxon>Eukaryota</taxon>
        <taxon>Viridiplantae</taxon>
        <taxon>Streptophyta</taxon>
        <taxon>Embryophyta</taxon>
        <taxon>Tracheophyta</taxon>
        <taxon>Spermatophyta</taxon>
        <taxon>Magnoliopsida</taxon>
        <taxon>eudicotyledons</taxon>
        <taxon>Gunneridae</taxon>
        <taxon>Pentapetalae</taxon>
        <taxon>rosids</taxon>
        <taxon>malvids</taxon>
        <taxon>Geraniales</taxon>
        <taxon>Francoaceae</taxon>
        <taxon>Viviania</taxon>
    </lineage>
</organism>
<comment type="subunit">
    <text evidence="1">Acetyl-CoA carboxylase is a heterohexamer composed of biotin carboxyl carrier protein, biotin carboxylase and 2 subunits each of ACCase subunit alpha and ACCase plastid-coded subunit beta (accD).</text>
</comment>
<dbReference type="GO" id="GO:0008270">
    <property type="term" value="F:zinc ion binding"/>
    <property type="evidence" value="ECO:0007669"/>
    <property type="project" value="UniProtKB-UniRule"/>
</dbReference>
<dbReference type="Gene3D" id="3.90.226.10">
    <property type="entry name" value="2-enoyl-CoA Hydratase, Chain A, domain 1"/>
    <property type="match status" value="2"/>
</dbReference>
<dbReference type="PRINTS" id="PR01070">
    <property type="entry name" value="ACCCTRFRASEB"/>
</dbReference>
<accession>V9P7J1</accession>
<keyword evidence="7" id="KW-0276">Fatty acid metabolism</keyword>
<keyword evidence="10" id="KW-0150">Chloroplast</keyword>
<feature type="domain" description="CoA carboxyltransferase N-terminal" evidence="9">
    <location>
        <begin position="253"/>
        <end position="507"/>
    </location>
</feature>
<dbReference type="InterPro" id="IPR000438">
    <property type="entry name" value="Acetyl_CoA_COase_Trfase_b_su"/>
</dbReference>
<dbReference type="EC" id="2.1.3.15" evidence="7"/>
<comment type="subcellular location">
    <subcellularLocation>
        <location evidence="7">Plastid</location>
        <location evidence="7">Chloroplast stroma</location>
    </subcellularLocation>
</comment>
<dbReference type="GO" id="GO:0003989">
    <property type="term" value="F:acetyl-CoA carboxylase activity"/>
    <property type="evidence" value="ECO:0007669"/>
    <property type="project" value="InterPro"/>
</dbReference>
<feature type="binding site" evidence="7">
    <location>
        <position position="106"/>
    </location>
    <ligand>
        <name>Zn(2+)</name>
        <dbReference type="ChEBI" id="CHEBI:29105"/>
    </ligand>
</feature>
<dbReference type="InterPro" id="IPR011762">
    <property type="entry name" value="COA_CT_N"/>
</dbReference>
<dbReference type="RefSeq" id="YP_008994404.1">
    <property type="nucleotide sequence ID" value="NC_023259.1"/>
</dbReference>
<keyword evidence="6 7" id="KW-0067">ATP-binding</keyword>
<name>V9P7J1_VIVMA</name>
<dbReference type="AlphaFoldDB" id="V9P7J1"/>
<feature type="binding site" evidence="7">
    <location>
        <position position="109"/>
    </location>
    <ligand>
        <name>Zn(2+)</name>
        <dbReference type="ChEBI" id="CHEBI:29105"/>
    </ligand>
</feature>
<feature type="region of interest" description="Disordered" evidence="8">
    <location>
        <begin position="260"/>
        <end position="305"/>
    </location>
</feature>
<dbReference type="GO" id="GO:0005524">
    <property type="term" value="F:ATP binding"/>
    <property type="evidence" value="ECO:0007669"/>
    <property type="project" value="UniProtKB-KW"/>
</dbReference>
<evidence type="ECO:0000259" key="9">
    <source>
        <dbReference type="PROSITE" id="PS50980"/>
    </source>
</evidence>
<reference evidence="10" key="2">
    <citation type="journal article" date="2014" name="Mol. Biol. Evol.">
        <title>Reconstruction of the Ancestral Plastid Genome in Geraniaceae Reveals a Correlation between Genome Rearrangements, Repeats, and Nucleotide Substitution Rates.</title>
        <authorList>
            <person name="Weng M.L."/>
            <person name="Blazier J.C."/>
            <person name="Govindu M."/>
            <person name="Jansen R.K."/>
        </authorList>
    </citation>
    <scope>NUCLEOTIDE SEQUENCE</scope>
</reference>
<geneLocation type="chloroplast" evidence="10"/>